<dbReference type="Proteomes" id="UP000240971">
    <property type="component" value="Unassembled WGS sequence"/>
</dbReference>
<dbReference type="GO" id="GO:0003677">
    <property type="term" value="F:DNA binding"/>
    <property type="evidence" value="ECO:0007669"/>
    <property type="project" value="UniProtKB-KW"/>
</dbReference>
<dbReference type="PROSITE" id="PS50949">
    <property type="entry name" value="HTH_GNTR"/>
    <property type="match status" value="1"/>
</dbReference>
<proteinExistence type="inferred from homology"/>
<keyword evidence="7" id="KW-0032">Aminotransferase</keyword>
<evidence type="ECO:0000256" key="5">
    <source>
        <dbReference type="ARBA" id="ARBA00023163"/>
    </source>
</evidence>
<dbReference type="InterPro" id="IPR015424">
    <property type="entry name" value="PyrdxlP-dep_Trfase"/>
</dbReference>
<dbReference type="SUPFAM" id="SSF46785">
    <property type="entry name" value="Winged helix' DNA-binding domain"/>
    <property type="match status" value="1"/>
</dbReference>
<organism evidence="7 8">
    <name type="scientific">Chitinophaga niastensis</name>
    <dbReference type="NCBI Taxonomy" id="536980"/>
    <lineage>
        <taxon>Bacteria</taxon>
        <taxon>Pseudomonadati</taxon>
        <taxon>Bacteroidota</taxon>
        <taxon>Chitinophagia</taxon>
        <taxon>Chitinophagales</taxon>
        <taxon>Chitinophagaceae</taxon>
        <taxon>Chitinophaga</taxon>
    </lineage>
</organism>
<keyword evidence="7" id="KW-0808">Transferase</keyword>
<dbReference type="Pfam" id="PF00155">
    <property type="entry name" value="Aminotran_1_2"/>
    <property type="match status" value="1"/>
</dbReference>
<gene>
    <name evidence="7" type="ORF">CLV51_102798</name>
</gene>
<dbReference type="SUPFAM" id="SSF53383">
    <property type="entry name" value="PLP-dependent transferases"/>
    <property type="match status" value="1"/>
</dbReference>
<protein>
    <submittedName>
        <fullName evidence="7">GntR family transcriptional regulator/MocR family aminotransferase</fullName>
    </submittedName>
</protein>
<keyword evidence="4" id="KW-0238">DNA-binding</keyword>
<comment type="similarity">
    <text evidence="1">In the C-terminal section; belongs to the class-I pyridoxal-phosphate-dependent aminotransferase family.</text>
</comment>
<keyword evidence="3" id="KW-0805">Transcription regulation</keyword>
<dbReference type="InterPro" id="IPR051446">
    <property type="entry name" value="HTH_trans_reg/aminotransferase"/>
</dbReference>
<keyword evidence="8" id="KW-1185">Reference proteome</keyword>
<evidence type="ECO:0000313" key="8">
    <source>
        <dbReference type="Proteomes" id="UP000240971"/>
    </source>
</evidence>
<dbReference type="GO" id="GO:0003700">
    <property type="term" value="F:DNA-binding transcription factor activity"/>
    <property type="evidence" value="ECO:0007669"/>
    <property type="project" value="InterPro"/>
</dbReference>
<evidence type="ECO:0000313" key="7">
    <source>
        <dbReference type="EMBL" id="PSL47938.1"/>
    </source>
</evidence>
<dbReference type="InterPro" id="IPR004839">
    <property type="entry name" value="Aminotransferase_I/II_large"/>
</dbReference>
<evidence type="ECO:0000256" key="1">
    <source>
        <dbReference type="ARBA" id="ARBA00005384"/>
    </source>
</evidence>
<dbReference type="AlphaFoldDB" id="A0A2P8HP04"/>
<dbReference type="PANTHER" id="PTHR46577:SF2">
    <property type="entry name" value="TRANSCRIPTIONAL REGULATORY PROTEIN"/>
    <property type="match status" value="1"/>
</dbReference>
<dbReference type="InterPro" id="IPR000524">
    <property type="entry name" value="Tscrpt_reg_HTH_GntR"/>
</dbReference>
<evidence type="ECO:0000256" key="2">
    <source>
        <dbReference type="ARBA" id="ARBA00022898"/>
    </source>
</evidence>
<dbReference type="CDD" id="cd07377">
    <property type="entry name" value="WHTH_GntR"/>
    <property type="match status" value="1"/>
</dbReference>
<evidence type="ECO:0000259" key="6">
    <source>
        <dbReference type="PROSITE" id="PS50949"/>
    </source>
</evidence>
<keyword evidence="5" id="KW-0804">Transcription</keyword>
<accession>A0A2P8HP04</accession>
<comment type="caution">
    <text evidence="7">The sequence shown here is derived from an EMBL/GenBank/DDBJ whole genome shotgun (WGS) entry which is preliminary data.</text>
</comment>
<evidence type="ECO:0000256" key="4">
    <source>
        <dbReference type="ARBA" id="ARBA00023125"/>
    </source>
</evidence>
<dbReference type="GO" id="GO:0008483">
    <property type="term" value="F:transaminase activity"/>
    <property type="evidence" value="ECO:0007669"/>
    <property type="project" value="UniProtKB-KW"/>
</dbReference>
<feature type="domain" description="HTH gntR-type" evidence="6">
    <location>
        <begin position="16"/>
        <end position="84"/>
    </location>
</feature>
<dbReference type="EMBL" id="PYAW01000002">
    <property type="protein sequence ID" value="PSL47938.1"/>
    <property type="molecule type" value="Genomic_DNA"/>
</dbReference>
<dbReference type="OrthoDB" id="594134at2"/>
<dbReference type="InterPro" id="IPR036388">
    <property type="entry name" value="WH-like_DNA-bd_sf"/>
</dbReference>
<dbReference type="InterPro" id="IPR015421">
    <property type="entry name" value="PyrdxlP-dep_Trfase_major"/>
</dbReference>
<dbReference type="CDD" id="cd00609">
    <property type="entry name" value="AAT_like"/>
    <property type="match status" value="1"/>
</dbReference>
<dbReference type="Gene3D" id="3.40.640.10">
    <property type="entry name" value="Type I PLP-dependent aspartate aminotransferase-like (Major domain)"/>
    <property type="match status" value="1"/>
</dbReference>
<dbReference type="PANTHER" id="PTHR46577">
    <property type="entry name" value="HTH-TYPE TRANSCRIPTIONAL REGULATORY PROTEIN GABR"/>
    <property type="match status" value="1"/>
</dbReference>
<reference evidence="7 8" key="1">
    <citation type="submission" date="2018-03" db="EMBL/GenBank/DDBJ databases">
        <title>Genomic Encyclopedia of Archaeal and Bacterial Type Strains, Phase II (KMG-II): from individual species to whole genera.</title>
        <authorList>
            <person name="Goeker M."/>
        </authorList>
    </citation>
    <scope>NUCLEOTIDE SEQUENCE [LARGE SCALE GENOMIC DNA]</scope>
    <source>
        <strain evidence="7 8">DSM 24859</strain>
    </source>
</reference>
<keyword evidence="2" id="KW-0663">Pyridoxal phosphate</keyword>
<dbReference type="Gene3D" id="1.10.10.10">
    <property type="entry name" value="Winged helix-like DNA-binding domain superfamily/Winged helix DNA-binding domain"/>
    <property type="match status" value="1"/>
</dbReference>
<dbReference type="RefSeq" id="WP_106528357.1">
    <property type="nucleotide sequence ID" value="NZ_PYAW01000002.1"/>
</dbReference>
<dbReference type="SMART" id="SM00345">
    <property type="entry name" value="HTH_GNTR"/>
    <property type="match status" value="1"/>
</dbReference>
<evidence type="ECO:0000256" key="3">
    <source>
        <dbReference type="ARBA" id="ARBA00023015"/>
    </source>
</evidence>
<dbReference type="GO" id="GO:0030170">
    <property type="term" value="F:pyridoxal phosphate binding"/>
    <property type="evidence" value="ECO:0007669"/>
    <property type="project" value="InterPro"/>
</dbReference>
<dbReference type="InterPro" id="IPR036390">
    <property type="entry name" value="WH_DNA-bd_sf"/>
</dbReference>
<name>A0A2P8HP04_CHINA</name>
<sequence length="496" mass="54974">MLPYKTLIQVDKALKLPVYQQIANRLIGLIQEGVLKPGLFLPGSRVLAEQLQLHRKTVIAAYEELISQDWIVPIARKGVMVAANLPVIKPRSFSVLASPYSKGPAFSYPAVPSLNLLPPGPVTATSLVINDGFPDARLAPLNAWVRECRSIIQSPRYHKILMYGDPTGSETLRKEMVKYLTDTRGLNIEMDNIMITRGAQMAIYVAAAMVIKKDDYVIVGSPNYFFADMCFEQLGARLLRVPVDEDGIDVDAVEQLCRTKKIRMLYIITHHHHPTTVTLSAARRMKLLAIIRTYKLAVIEDDYDYDFHYSSAPIVPLASADHGGNVIYIGSFTKSLGLSIRIGFMIAPAAFIAEAAALRRLIDLRGDNLSEEALANLLADGTIARHLKKSNKVYLERRDLLCHLLQTRLGAAVHFTVPPGGMAIWLHFSKKFPLKMISAKAAALGLRMNTGEQYRYGAVSHNANALRFGFASLNNKEIAMVVNILERIIKGKDGLS</sequence>
<dbReference type="Pfam" id="PF00392">
    <property type="entry name" value="GntR"/>
    <property type="match status" value="1"/>
</dbReference>